<feature type="compositionally biased region" description="Polar residues" evidence="1">
    <location>
        <begin position="702"/>
        <end position="715"/>
    </location>
</feature>
<feature type="region of interest" description="Disordered" evidence="1">
    <location>
        <begin position="37"/>
        <end position="103"/>
    </location>
</feature>
<sequence length="895" mass="96398">MLSNIMKHSIRLSIIFAVILTYCNLTVLAKGGGGGGRGGGGGGGFSSPGSGAGSGGSYSRGGGYTGRSGYGGTNSGRGVAGTGNTPSSVSSKGGSGGFGGAPPPTYASTRNTYTNYAPAYGGGYTPTSRYGYTGYYNPVLPYFFIMPPFLFLGYHSAYHRYNQQTGYYYAPRLTEQGSSTQNVIINGTANSGKEDNYHYTFNISTNNQFPMADHAFFSTSDFSAPVADFVYRLQFSHLVEFDDANQNGFYDANEEILSVSSLRNLPWTSFQVSNITVPNNATQAYLQTGTSANVPYNGTGSNFSVRITYRSSNLQLNQTAPIVIQPNSLQYDFAVEGFPANIASTRPNARLAVAQVVSTAQDVPIVFDVNATTPVDVANQIKTNQTYGLSIGDYTEGRLEYQNSVNISDVTSAPGELNAQNLAGIPSYSENDWIWGSNSSAANRNNKLLLITLPGYNNNGTGVNTAFSGFGFLDTDVMSSMSSSGSPSSSRGMMLSTDLSLLKTIGLIPLFKGPFYILSRKHGFALDVYDGQTKEDANIIVWPQKFQDSDNQLWTFDNGRLINKKSGHALDISSSAFKRDKSIVQKKIKPSKQSQEWIYDQGFICSKEFPTLVLDIRGDSPKGGAQVLLYKRKDTDNLNQLWQFEPYQQFEGALNLATTSVPLHKKEGFGQPRPGYGAEVGVPPELKQIPENNKIAGVGNNIAPTKTSNTTNEPANSRHDPLLAQYGSFYGGTQTSPSPAEPGPVPPLPPKYPPSSNSAPSPSAFPQPIPASSVPSTTYPPPASHYSTSPNQNSTGYPNYPPHDAHVNRYPDYPPAGFAHPPQQQQQLSMSPPLNGQGYPAPPLPNRNSQGDQYGYPPPPLPDRNSQNQYGYPPPPPSLPNRPQDQYGYPPSAYP</sequence>
<keyword evidence="2" id="KW-0732">Signal</keyword>
<evidence type="ECO:0000259" key="3">
    <source>
        <dbReference type="SMART" id="SM00458"/>
    </source>
</evidence>
<feature type="region of interest" description="Disordered" evidence="1">
    <location>
        <begin position="695"/>
        <end position="895"/>
    </location>
</feature>
<dbReference type="InterPro" id="IPR000772">
    <property type="entry name" value="Ricin_B_lectin"/>
</dbReference>
<dbReference type="STRING" id="101091.A0A1C7NL08"/>
<dbReference type="InterPro" id="IPR035992">
    <property type="entry name" value="Ricin_B-like_lectins"/>
</dbReference>
<dbReference type="AlphaFoldDB" id="A0A1C7NL08"/>
<dbReference type="SUPFAM" id="SSF50370">
    <property type="entry name" value="Ricin B-like lectins"/>
    <property type="match status" value="1"/>
</dbReference>
<organism evidence="4 5">
    <name type="scientific">Choanephora cucurbitarum</name>
    <dbReference type="NCBI Taxonomy" id="101091"/>
    <lineage>
        <taxon>Eukaryota</taxon>
        <taxon>Fungi</taxon>
        <taxon>Fungi incertae sedis</taxon>
        <taxon>Mucoromycota</taxon>
        <taxon>Mucoromycotina</taxon>
        <taxon>Mucoromycetes</taxon>
        <taxon>Mucorales</taxon>
        <taxon>Mucorineae</taxon>
        <taxon>Choanephoraceae</taxon>
        <taxon>Choanephoroideae</taxon>
        <taxon>Choanephora</taxon>
    </lineage>
</organism>
<dbReference type="CDD" id="cd23454">
    <property type="entry name" value="beta-trefoil_Ricin_GllA-1"/>
    <property type="match status" value="1"/>
</dbReference>
<dbReference type="Pfam" id="PF00652">
    <property type="entry name" value="Ricin_B_lectin"/>
    <property type="match status" value="1"/>
</dbReference>
<feature type="compositionally biased region" description="Pro residues" evidence="1">
    <location>
        <begin position="739"/>
        <end position="753"/>
    </location>
</feature>
<name>A0A1C7NL08_9FUNG</name>
<feature type="compositionally biased region" description="Gly residues" evidence="1">
    <location>
        <begin position="37"/>
        <end position="81"/>
    </location>
</feature>
<accession>A0A1C7NL08</accession>
<feature type="signal peptide" evidence="2">
    <location>
        <begin position="1"/>
        <end position="29"/>
    </location>
</feature>
<dbReference type="Gene3D" id="2.80.10.50">
    <property type="match status" value="1"/>
</dbReference>
<evidence type="ECO:0000256" key="1">
    <source>
        <dbReference type="SAM" id="MobiDB-lite"/>
    </source>
</evidence>
<dbReference type="SMART" id="SM00458">
    <property type="entry name" value="RICIN"/>
    <property type="match status" value="1"/>
</dbReference>
<feature type="compositionally biased region" description="Polar residues" evidence="1">
    <location>
        <begin position="785"/>
        <end position="797"/>
    </location>
</feature>
<dbReference type="Proteomes" id="UP000093000">
    <property type="component" value="Unassembled WGS sequence"/>
</dbReference>
<feature type="chain" id="PRO_5008889760" description="Ricin B lectin domain-containing protein" evidence="2">
    <location>
        <begin position="30"/>
        <end position="895"/>
    </location>
</feature>
<dbReference type="EMBL" id="LUGH01000110">
    <property type="protein sequence ID" value="OBZ89166.1"/>
    <property type="molecule type" value="Genomic_DNA"/>
</dbReference>
<reference evidence="4 5" key="1">
    <citation type="submission" date="2016-03" db="EMBL/GenBank/DDBJ databases">
        <title>Choanephora cucurbitarum.</title>
        <authorList>
            <person name="Min B."/>
            <person name="Park H."/>
            <person name="Park J.-H."/>
            <person name="Shin H.-D."/>
            <person name="Choi I.-G."/>
        </authorList>
    </citation>
    <scope>NUCLEOTIDE SEQUENCE [LARGE SCALE GENOMIC DNA]</scope>
    <source>
        <strain evidence="4 5">KUS-F28377</strain>
    </source>
</reference>
<evidence type="ECO:0000256" key="2">
    <source>
        <dbReference type="SAM" id="SignalP"/>
    </source>
</evidence>
<dbReference type="PROSITE" id="PS50231">
    <property type="entry name" value="RICIN_B_LECTIN"/>
    <property type="match status" value="1"/>
</dbReference>
<gene>
    <name evidence="4" type="ORF">A0J61_02796</name>
</gene>
<comment type="caution">
    <text evidence="4">The sequence shown here is derived from an EMBL/GenBank/DDBJ whole genome shotgun (WGS) entry which is preliminary data.</text>
</comment>
<proteinExistence type="predicted"/>
<dbReference type="InParanoid" id="A0A1C7NL08"/>
<keyword evidence="5" id="KW-1185">Reference proteome</keyword>
<protein>
    <recommendedName>
        <fullName evidence="3">Ricin B lectin domain-containing protein</fullName>
    </recommendedName>
</protein>
<feature type="domain" description="Ricin B lectin" evidence="3">
    <location>
        <begin position="512"/>
        <end position="645"/>
    </location>
</feature>
<evidence type="ECO:0000313" key="4">
    <source>
        <dbReference type="EMBL" id="OBZ89166.1"/>
    </source>
</evidence>
<dbReference type="OrthoDB" id="2124915at2759"/>
<feature type="compositionally biased region" description="Low complexity" evidence="1">
    <location>
        <begin position="821"/>
        <end position="834"/>
    </location>
</feature>
<evidence type="ECO:0000313" key="5">
    <source>
        <dbReference type="Proteomes" id="UP000093000"/>
    </source>
</evidence>